<evidence type="ECO:0000259" key="3">
    <source>
        <dbReference type="Pfam" id="PF13358"/>
    </source>
</evidence>
<dbReference type="EMBL" id="CAUEEQ010000892">
    <property type="protein sequence ID" value="CAJ0918252.1"/>
    <property type="molecule type" value="Genomic_DNA"/>
</dbReference>
<name>A0ABN9KSW3_9NEOB</name>
<evidence type="ECO:0000313" key="5">
    <source>
        <dbReference type="Proteomes" id="UP001176940"/>
    </source>
</evidence>
<evidence type="ECO:0000313" key="4">
    <source>
        <dbReference type="EMBL" id="CAJ0918252.1"/>
    </source>
</evidence>
<dbReference type="Proteomes" id="UP001176940">
    <property type="component" value="Unassembled WGS sequence"/>
</dbReference>
<organism evidence="4 5">
    <name type="scientific">Ranitomeya imitator</name>
    <name type="common">mimic poison frog</name>
    <dbReference type="NCBI Taxonomy" id="111125"/>
    <lineage>
        <taxon>Eukaryota</taxon>
        <taxon>Metazoa</taxon>
        <taxon>Chordata</taxon>
        <taxon>Craniata</taxon>
        <taxon>Vertebrata</taxon>
        <taxon>Euteleostomi</taxon>
        <taxon>Amphibia</taxon>
        <taxon>Batrachia</taxon>
        <taxon>Anura</taxon>
        <taxon>Neobatrachia</taxon>
        <taxon>Hyloidea</taxon>
        <taxon>Dendrobatidae</taxon>
        <taxon>Dendrobatinae</taxon>
        <taxon>Ranitomeya</taxon>
    </lineage>
</organism>
<keyword evidence="5" id="KW-1185">Reference proteome</keyword>
<comment type="similarity">
    <text evidence="1">Belongs to the FAM122 family.</text>
</comment>
<dbReference type="InterPro" id="IPR038717">
    <property type="entry name" value="Tc1-like_DDE_dom"/>
</dbReference>
<dbReference type="InterPro" id="IPR026716">
    <property type="entry name" value="PBIR1/2/3"/>
</dbReference>
<sequence>MGCMVQLPEESHYCTNATKYLAYSMQNCTESSLKTSGTREVNKAYDESNTIPTVKHGGGSPMLWGCVRYKGTVNLIKVEGKMKAARCQQILEAFLQWSARKLRMGHTWMFQHDNNPKHKAKSTCHWLQQNKVKVLEWTSQSPDLNIIEPLWGDLKFAVHARRPRNLQKLEAFCQEEWAALPSEKIKSLIHNYHKRLKAVIDKRVLAGRNDGGLCWMKDEGLHLETSLTSFNAPHDPVCLGSCCLALAAPDDPLQAQLCFWLPHTSRHIRDGVIVYALSPDRKSREDRGSWSCAAVKDGNQGKHRVTKRGPALSYPMFTLVTGIVVITLKHFSHMDPERAGTAPLSYIAIPSSSPIRIPSSRLYQIKREEGVDLMDRETARERGPECDADEPVLGGELQPVTIDLDKLDKYSSPKRIDFVPVSPAPSPTRGIGKQCFSPSLRMFVSSNGLPPSPIPSPTRRFTTTRRSQSPNCIRPSVLGPIKRKVEMEIENQPKRLFQGTTNMLSPDLTHLSDYSCLSLDLDSSSSIGSSSDSAAKEGCVSDSPAACSNSCSSFISLDDLSPK</sequence>
<evidence type="ECO:0000256" key="1">
    <source>
        <dbReference type="ARBA" id="ARBA00006725"/>
    </source>
</evidence>
<dbReference type="InterPro" id="IPR036397">
    <property type="entry name" value="RNaseH_sf"/>
</dbReference>
<feature type="domain" description="Tc1-like transposase DDE" evidence="3">
    <location>
        <begin position="60"/>
        <end position="169"/>
    </location>
</feature>
<feature type="region of interest" description="Disordered" evidence="2">
    <location>
        <begin position="447"/>
        <end position="469"/>
    </location>
</feature>
<reference evidence="4" key="1">
    <citation type="submission" date="2023-07" db="EMBL/GenBank/DDBJ databases">
        <authorList>
            <person name="Stuckert A."/>
        </authorList>
    </citation>
    <scope>NUCLEOTIDE SEQUENCE</scope>
</reference>
<feature type="compositionally biased region" description="Low complexity" evidence="2">
    <location>
        <begin position="457"/>
        <end position="469"/>
    </location>
</feature>
<dbReference type="PANTHER" id="PTHR22227:SF13">
    <property type="entry name" value="NOVEL PROTEIN"/>
    <property type="match status" value="1"/>
</dbReference>
<evidence type="ECO:0000256" key="2">
    <source>
        <dbReference type="SAM" id="MobiDB-lite"/>
    </source>
</evidence>
<feature type="region of interest" description="Disordered" evidence="2">
    <location>
        <begin position="523"/>
        <end position="546"/>
    </location>
</feature>
<feature type="compositionally biased region" description="Low complexity" evidence="2">
    <location>
        <begin position="523"/>
        <end position="533"/>
    </location>
</feature>
<dbReference type="PANTHER" id="PTHR22227">
    <property type="entry name" value="FAMILY WITH SEQUENCE SIMILARITY 122B ISOFORM X1"/>
    <property type="match status" value="1"/>
</dbReference>
<protein>
    <recommendedName>
        <fullName evidence="3">Tc1-like transposase DDE domain-containing protein</fullName>
    </recommendedName>
</protein>
<accession>A0ABN9KSW3</accession>
<proteinExistence type="inferred from homology"/>
<dbReference type="Gene3D" id="3.30.420.10">
    <property type="entry name" value="Ribonuclease H-like superfamily/Ribonuclease H"/>
    <property type="match status" value="1"/>
</dbReference>
<dbReference type="Pfam" id="PF13358">
    <property type="entry name" value="DDE_3"/>
    <property type="match status" value="1"/>
</dbReference>
<gene>
    <name evidence="4" type="ORF">RIMI_LOCUS723192</name>
</gene>
<comment type="caution">
    <text evidence="4">The sequence shown here is derived from an EMBL/GenBank/DDBJ whole genome shotgun (WGS) entry which is preliminary data.</text>
</comment>